<name>Q0U3R5_PHANO</name>
<dbReference type="HOGENOM" id="CLU_087369_0_0_1"/>
<dbReference type="eggNOG" id="ENOG502SPG6">
    <property type="taxonomic scope" value="Eukaryota"/>
</dbReference>
<dbReference type="EMBL" id="CH445351">
    <property type="protein sequence ID" value="EAT79046.1"/>
    <property type="molecule type" value="Genomic_DNA"/>
</dbReference>
<evidence type="ECO:0000256" key="1">
    <source>
        <dbReference type="SAM" id="MobiDB-lite"/>
    </source>
</evidence>
<dbReference type="GeneID" id="5980724"/>
<sequence length="223" mass="24692">MSLSKKVTILTFFGARSLDIIATAIQAAYVSGFSSPNPTKDLWKWTLVTQIIECITILTSCVPYLRPLIESLPSGLYATDELRRRGTPSELGYSRSKSGSYQLSSSHTNPRSPLSEKQSHNRSQSRKSQNEHGFKRFLPMLSQERTTHSNSASGLPGGPRRTDGHSGVEISAVKRKDGEDRKWETDSTGSHSKILKTTVVSAEWEEVDSTSSDTGQDKIEVMR</sequence>
<dbReference type="KEGG" id="pno:SNOG_13599"/>
<dbReference type="Proteomes" id="UP000001055">
    <property type="component" value="Unassembled WGS sequence"/>
</dbReference>
<evidence type="ECO:0000313" key="2">
    <source>
        <dbReference type="EMBL" id="EAT79046.1"/>
    </source>
</evidence>
<feature type="compositionally biased region" description="Polar residues" evidence="1">
    <location>
        <begin position="95"/>
        <end position="116"/>
    </location>
</feature>
<dbReference type="RefSeq" id="XP_001803804.1">
    <property type="nucleotide sequence ID" value="XM_001803752.1"/>
</dbReference>
<dbReference type="AlphaFoldDB" id="Q0U3R5"/>
<accession>Q0U3R5</accession>
<gene>
    <name evidence="2" type="ORF">SNOG_13599</name>
</gene>
<organism evidence="2 3">
    <name type="scientific">Phaeosphaeria nodorum (strain SN15 / ATCC MYA-4574 / FGSC 10173)</name>
    <name type="common">Glume blotch fungus</name>
    <name type="synonym">Parastagonospora nodorum</name>
    <dbReference type="NCBI Taxonomy" id="321614"/>
    <lineage>
        <taxon>Eukaryota</taxon>
        <taxon>Fungi</taxon>
        <taxon>Dikarya</taxon>
        <taxon>Ascomycota</taxon>
        <taxon>Pezizomycotina</taxon>
        <taxon>Dothideomycetes</taxon>
        <taxon>Pleosporomycetidae</taxon>
        <taxon>Pleosporales</taxon>
        <taxon>Pleosporineae</taxon>
        <taxon>Phaeosphaeriaceae</taxon>
        <taxon>Parastagonospora</taxon>
    </lineage>
</organism>
<proteinExistence type="predicted"/>
<protein>
    <submittedName>
        <fullName evidence="2">Uncharacterized protein</fullName>
    </submittedName>
</protein>
<dbReference type="VEuPathDB" id="FungiDB:JI435_135990"/>
<feature type="compositionally biased region" description="Basic and acidic residues" evidence="1">
    <location>
        <begin position="160"/>
        <end position="185"/>
    </location>
</feature>
<reference evidence="3" key="1">
    <citation type="journal article" date="2007" name="Plant Cell">
        <title>Dothideomycete-plant interactions illuminated by genome sequencing and EST analysis of the wheat pathogen Stagonospora nodorum.</title>
        <authorList>
            <person name="Hane J.K."/>
            <person name="Lowe R.G."/>
            <person name="Solomon P.S."/>
            <person name="Tan K.C."/>
            <person name="Schoch C.L."/>
            <person name="Spatafora J.W."/>
            <person name="Crous P.W."/>
            <person name="Kodira C."/>
            <person name="Birren B.W."/>
            <person name="Galagan J.E."/>
            <person name="Torriani S.F."/>
            <person name="McDonald B.A."/>
            <person name="Oliver R.P."/>
        </authorList>
    </citation>
    <scope>NUCLEOTIDE SEQUENCE [LARGE SCALE GENOMIC DNA]</scope>
    <source>
        <strain evidence="3">SN15 / ATCC MYA-4574 / FGSC 10173</strain>
    </source>
</reference>
<feature type="region of interest" description="Disordered" evidence="1">
    <location>
        <begin position="87"/>
        <end position="133"/>
    </location>
</feature>
<dbReference type="InParanoid" id="Q0U3R5"/>
<feature type="region of interest" description="Disordered" evidence="1">
    <location>
        <begin position="145"/>
        <end position="190"/>
    </location>
</feature>
<dbReference type="PANTHER" id="PTHR38794:SF1">
    <property type="entry name" value="INTEGRAL MEMBRANE PROTEIN"/>
    <property type="match status" value="1"/>
</dbReference>
<feature type="region of interest" description="Disordered" evidence="1">
    <location>
        <begin position="203"/>
        <end position="223"/>
    </location>
</feature>
<evidence type="ECO:0000313" key="3">
    <source>
        <dbReference type="Proteomes" id="UP000001055"/>
    </source>
</evidence>
<dbReference type="OMA" id="ITECITI"/>
<dbReference type="PANTHER" id="PTHR38794">
    <property type="entry name" value="INTEGRAL MEMBRANE PROTEIN"/>
    <property type="match status" value="1"/>
</dbReference>